<comment type="caution">
    <text evidence="1">The sequence shown here is derived from an EMBL/GenBank/DDBJ whole genome shotgun (WGS) entry which is preliminary data.</text>
</comment>
<name>A0AAN9N059_CANGL</name>
<reference evidence="1 2" key="1">
    <citation type="submission" date="2024-01" db="EMBL/GenBank/DDBJ databases">
        <title>The genomes of 5 underutilized Papilionoideae crops provide insights into root nodulation and disease resistanc.</title>
        <authorList>
            <person name="Jiang F."/>
        </authorList>
    </citation>
    <scope>NUCLEOTIDE SEQUENCE [LARGE SCALE GENOMIC DNA]</scope>
    <source>
        <strain evidence="1">LVBAO_FW01</strain>
        <tissue evidence="1">Leaves</tissue>
    </source>
</reference>
<sequence>MRGYTLYAKAKTPNSCIPTRECEDDYPSPDLEGLGQLPFYIGIFDPSQRGPCSLPVLIGTMLTDAQHLIGLHTRHNTRRLSNLDLATN</sequence>
<protein>
    <submittedName>
        <fullName evidence="1">Uncharacterized protein</fullName>
    </submittedName>
</protein>
<organism evidence="1 2">
    <name type="scientific">Canavalia gladiata</name>
    <name type="common">Sword bean</name>
    <name type="synonym">Dolichos gladiatus</name>
    <dbReference type="NCBI Taxonomy" id="3824"/>
    <lineage>
        <taxon>Eukaryota</taxon>
        <taxon>Viridiplantae</taxon>
        <taxon>Streptophyta</taxon>
        <taxon>Embryophyta</taxon>
        <taxon>Tracheophyta</taxon>
        <taxon>Spermatophyta</taxon>
        <taxon>Magnoliopsida</taxon>
        <taxon>eudicotyledons</taxon>
        <taxon>Gunneridae</taxon>
        <taxon>Pentapetalae</taxon>
        <taxon>rosids</taxon>
        <taxon>fabids</taxon>
        <taxon>Fabales</taxon>
        <taxon>Fabaceae</taxon>
        <taxon>Papilionoideae</taxon>
        <taxon>50 kb inversion clade</taxon>
        <taxon>NPAAA clade</taxon>
        <taxon>indigoferoid/millettioid clade</taxon>
        <taxon>Phaseoleae</taxon>
        <taxon>Canavalia</taxon>
    </lineage>
</organism>
<dbReference type="Proteomes" id="UP001367508">
    <property type="component" value="Unassembled WGS sequence"/>
</dbReference>
<gene>
    <name evidence="1" type="ORF">VNO77_03318</name>
</gene>
<evidence type="ECO:0000313" key="1">
    <source>
        <dbReference type="EMBL" id="KAK7361269.1"/>
    </source>
</evidence>
<dbReference type="AlphaFoldDB" id="A0AAN9N059"/>
<keyword evidence="2" id="KW-1185">Reference proteome</keyword>
<proteinExistence type="predicted"/>
<dbReference type="EMBL" id="JAYMYQ010000001">
    <property type="protein sequence ID" value="KAK7361269.1"/>
    <property type="molecule type" value="Genomic_DNA"/>
</dbReference>
<accession>A0AAN9N059</accession>
<evidence type="ECO:0000313" key="2">
    <source>
        <dbReference type="Proteomes" id="UP001367508"/>
    </source>
</evidence>